<evidence type="ECO:0000313" key="4">
    <source>
        <dbReference type="Proteomes" id="UP001204151"/>
    </source>
</evidence>
<organism evidence="3 4">
    <name type="scientific">Massilia pinisoli</name>
    <dbReference type="NCBI Taxonomy" id="1772194"/>
    <lineage>
        <taxon>Bacteria</taxon>
        <taxon>Pseudomonadati</taxon>
        <taxon>Pseudomonadota</taxon>
        <taxon>Betaproteobacteria</taxon>
        <taxon>Burkholderiales</taxon>
        <taxon>Oxalobacteraceae</taxon>
        <taxon>Telluria group</taxon>
        <taxon>Massilia</taxon>
    </lineage>
</organism>
<dbReference type="SUPFAM" id="SSF54909">
    <property type="entry name" value="Dimeric alpha+beta barrel"/>
    <property type="match status" value="2"/>
</dbReference>
<accession>A0ABT1ZXH8</accession>
<dbReference type="Pfam" id="PF03795">
    <property type="entry name" value="YCII"/>
    <property type="match status" value="1"/>
</dbReference>
<proteinExistence type="inferred from homology"/>
<protein>
    <submittedName>
        <fullName evidence="3">YciI family protein</fullName>
    </submittedName>
</protein>
<gene>
    <name evidence="3" type="ORF">NX784_23400</name>
</gene>
<name>A0ABT1ZXH8_9BURK</name>
<dbReference type="EMBL" id="JANUGW010000022">
    <property type="protein sequence ID" value="MCS0584536.1"/>
    <property type="molecule type" value="Genomic_DNA"/>
</dbReference>
<sequence length="300" mass="30839">MQFMLIRTDNDTRTAAADPQTVLDDLLRRLPGAHPGAAPADSAVEGVPRAPALALAFAPDAEAGRLKLWPGGEAVTSGPFPAAERLPAGFAVFEAPSRAAALAWLQGQGLAPSGGTVTLELRETGCPGGCAGIPPGAAGDDACYAILLRSDAGTERDAIPLQEKLDRLNAFNAIHAAAGTLLAGDGLKSTARGARVRVANAGATVFDGPFAEAKELIAGFWMIRAPAIEAALEWARTLPYPTGPDVEVEIRRVALIAPLGAAATPAGAAARLREDASVRAEQLDAALRAELAPQAAWDRP</sequence>
<dbReference type="Gene3D" id="3.30.70.1060">
    <property type="entry name" value="Dimeric alpha+beta barrel"/>
    <property type="match status" value="2"/>
</dbReference>
<dbReference type="InterPro" id="IPR005545">
    <property type="entry name" value="YCII"/>
</dbReference>
<comment type="caution">
    <text evidence="3">The sequence shown here is derived from an EMBL/GenBank/DDBJ whole genome shotgun (WGS) entry which is preliminary data.</text>
</comment>
<keyword evidence="4" id="KW-1185">Reference proteome</keyword>
<reference evidence="3 4" key="1">
    <citation type="submission" date="2022-08" db="EMBL/GenBank/DDBJ databases">
        <title>Reclassification of Massilia species as members of the genera Telluria, Duganella, Pseudoduganella, Mokoshia gen. nov. and Zemynaea gen. nov. using orthogonal and non-orthogonal genome-based approaches.</title>
        <authorList>
            <person name="Bowman J.P."/>
        </authorList>
    </citation>
    <scope>NUCLEOTIDE SEQUENCE [LARGE SCALE GENOMIC DNA]</scope>
    <source>
        <strain evidence="3 4">JCM 31316</strain>
    </source>
</reference>
<dbReference type="Proteomes" id="UP001204151">
    <property type="component" value="Unassembled WGS sequence"/>
</dbReference>
<evidence type="ECO:0000259" key="2">
    <source>
        <dbReference type="Pfam" id="PF03795"/>
    </source>
</evidence>
<dbReference type="PANTHER" id="PTHR35174:SF4">
    <property type="entry name" value="BLL7163 PROTEIN"/>
    <property type="match status" value="1"/>
</dbReference>
<dbReference type="RefSeq" id="WP_258819088.1">
    <property type="nucleotide sequence ID" value="NZ_JANUGW010000022.1"/>
</dbReference>
<dbReference type="PANTHER" id="PTHR35174">
    <property type="entry name" value="BLL7171 PROTEIN-RELATED"/>
    <property type="match status" value="1"/>
</dbReference>
<evidence type="ECO:0000313" key="3">
    <source>
        <dbReference type="EMBL" id="MCS0584536.1"/>
    </source>
</evidence>
<comment type="similarity">
    <text evidence="1">Belongs to the YciI family.</text>
</comment>
<dbReference type="InterPro" id="IPR011008">
    <property type="entry name" value="Dimeric_a/b-barrel"/>
</dbReference>
<feature type="domain" description="YCII-related" evidence="2">
    <location>
        <begin position="159"/>
        <end position="242"/>
    </location>
</feature>
<evidence type="ECO:0000256" key="1">
    <source>
        <dbReference type="ARBA" id="ARBA00007689"/>
    </source>
</evidence>